<proteinExistence type="inferred from homology"/>
<evidence type="ECO:0000256" key="17">
    <source>
        <dbReference type="PIRSR" id="PIRSR039050-51"/>
    </source>
</evidence>
<comment type="cofactor">
    <cofactor evidence="2">
        <name>Mn(2+)</name>
        <dbReference type="ChEBI" id="CHEBI:29035"/>
    </cofactor>
</comment>
<evidence type="ECO:0000256" key="13">
    <source>
        <dbReference type="ARBA" id="ARBA00023180"/>
    </source>
</evidence>
<feature type="transmembrane region" description="Helical" evidence="20">
    <location>
        <begin position="803"/>
        <end position="821"/>
    </location>
</feature>
<feature type="binding site" evidence="17">
    <location>
        <position position="430"/>
    </location>
    <ligand>
        <name>Mg(2+)</name>
        <dbReference type="ChEBI" id="CHEBI:18420"/>
        <label>1</label>
        <note>catalytic</note>
    </ligand>
</feature>
<evidence type="ECO:0000256" key="19">
    <source>
        <dbReference type="SAM" id="MobiDB-lite"/>
    </source>
</evidence>
<keyword evidence="9 15" id="KW-0460">Magnesium</keyword>
<evidence type="ECO:0000313" key="23">
    <source>
        <dbReference type="Proteomes" id="UP000005226"/>
    </source>
</evidence>
<feature type="transmembrane region" description="Helical" evidence="20">
    <location>
        <begin position="870"/>
        <end position="889"/>
    </location>
</feature>
<evidence type="ECO:0000256" key="1">
    <source>
        <dbReference type="ARBA" id="ARBA00001593"/>
    </source>
</evidence>
<dbReference type="InterPro" id="IPR001054">
    <property type="entry name" value="A/G_cyclase"/>
</dbReference>
<dbReference type="SMART" id="SM00044">
    <property type="entry name" value="CYCc"/>
    <property type="match status" value="2"/>
</dbReference>
<feature type="domain" description="Guanylate cyclase" evidence="21">
    <location>
        <begin position="381"/>
        <end position="508"/>
    </location>
</feature>
<dbReference type="Pfam" id="PF06327">
    <property type="entry name" value="Adcy_cons_dom"/>
    <property type="match status" value="1"/>
</dbReference>
<dbReference type="AlphaFoldDB" id="A0A674P307"/>
<accession>A0A674P307</accession>
<feature type="transmembrane region" description="Helical" evidence="20">
    <location>
        <begin position="212"/>
        <end position="234"/>
    </location>
</feature>
<feature type="transmembrane region" description="Helical" evidence="20">
    <location>
        <begin position="240"/>
        <end position="255"/>
    </location>
</feature>
<evidence type="ECO:0000256" key="18">
    <source>
        <dbReference type="RuleBase" id="RU000405"/>
    </source>
</evidence>
<dbReference type="PANTHER" id="PTHR45627">
    <property type="entry name" value="ADENYLATE CYCLASE TYPE 1"/>
    <property type="match status" value="1"/>
</dbReference>
<feature type="binding site" evidence="17">
    <location>
        <position position="387"/>
    </location>
    <ligand>
        <name>Mg(2+)</name>
        <dbReference type="ChEBI" id="CHEBI:18420"/>
        <label>2</label>
        <note>catalytic</note>
    </ligand>
</feature>
<dbReference type="GeneTree" id="ENSGT00940000155687"/>
<name>A0A674P307_TAKRU</name>
<evidence type="ECO:0000256" key="3">
    <source>
        <dbReference type="ARBA" id="ARBA00004141"/>
    </source>
</evidence>
<evidence type="ECO:0000256" key="15">
    <source>
        <dbReference type="PIRNR" id="PIRNR039050"/>
    </source>
</evidence>
<evidence type="ECO:0000256" key="7">
    <source>
        <dbReference type="ARBA" id="ARBA00022741"/>
    </source>
</evidence>
<dbReference type="Proteomes" id="UP000005226">
    <property type="component" value="Chromosome 3"/>
</dbReference>
<dbReference type="GO" id="GO:0006171">
    <property type="term" value="P:cAMP biosynthetic process"/>
    <property type="evidence" value="ECO:0007669"/>
    <property type="project" value="UniProtKB-KW"/>
</dbReference>
<comment type="function">
    <text evidence="15">Catalyzes the formation of the signaling molecule cAMP in response to G-protein signaling.</text>
</comment>
<keyword evidence="12 15" id="KW-0472">Membrane</keyword>
<evidence type="ECO:0000256" key="2">
    <source>
        <dbReference type="ARBA" id="ARBA00001936"/>
    </source>
</evidence>
<dbReference type="FunFam" id="3.30.70.1230:FF:000002">
    <property type="entry name" value="Adenylate cyclase"/>
    <property type="match status" value="1"/>
</dbReference>
<evidence type="ECO:0000256" key="11">
    <source>
        <dbReference type="ARBA" id="ARBA00022998"/>
    </source>
</evidence>
<feature type="binding site" evidence="16">
    <location>
        <position position="1128"/>
    </location>
    <ligand>
        <name>ATP</name>
        <dbReference type="ChEBI" id="CHEBI:30616"/>
    </ligand>
</feature>
<feature type="transmembrane region" description="Helical" evidence="20">
    <location>
        <begin position="154"/>
        <end position="174"/>
    </location>
</feature>
<dbReference type="Pfam" id="PF16214">
    <property type="entry name" value="AC_N"/>
    <property type="match status" value="1"/>
</dbReference>
<evidence type="ECO:0000259" key="21">
    <source>
        <dbReference type="PROSITE" id="PS50125"/>
    </source>
</evidence>
<feature type="transmembrane region" description="Helical" evidence="20">
    <location>
        <begin position="262"/>
        <end position="280"/>
    </location>
</feature>
<keyword evidence="7 15" id="KW-0547">Nucleotide-binding</keyword>
<dbReference type="GO" id="GO:0007189">
    <property type="term" value="P:adenylate cyclase-activating G protein-coupled receptor signaling pathway"/>
    <property type="evidence" value="ECO:0007669"/>
    <property type="project" value="TreeGrafter"/>
</dbReference>
<dbReference type="PANTHER" id="PTHR45627:SF11">
    <property type="entry name" value="ADENYLATE CYCLASE TYPE 6"/>
    <property type="match status" value="1"/>
</dbReference>
<comment type="catalytic activity">
    <reaction evidence="1 15">
        <text>ATP = 3',5'-cyclic AMP + diphosphate</text>
        <dbReference type="Rhea" id="RHEA:15389"/>
        <dbReference type="ChEBI" id="CHEBI:30616"/>
        <dbReference type="ChEBI" id="CHEBI:33019"/>
        <dbReference type="ChEBI" id="CHEBI:58165"/>
        <dbReference type="EC" id="4.6.1.1"/>
    </reaction>
</comment>
<dbReference type="GO" id="GO:0046872">
    <property type="term" value="F:metal ion binding"/>
    <property type="evidence" value="ECO:0007669"/>
    <property type="project" value="UniProtKB-KW"/>
</dbReference>
<keyword evidence="14 15" id="KW-0456">Lyase</keyword>
<evidence type="ECO:0000256" key="12">
    <source>
        <dbReference type="ARBA" id="ARBA00023136"/>
    </source>
</evidence>
<feature type="binding site" evidence="16">
    <location>
        <position position="474"/>
    </location>
    <ligand>
        <name>ATP</name>
        <dbReference type="ChEBI" id="CHEBI:30616"/>
    </ligand>
</feature>
<keyword evidence="8 15" id="KW-0067">ATP-binding</keyword>
<evidence type="ECO:0000256" key="9">
    <source>
        <dbReference type="ARBA" id="ARBA00022842"/>
    </source>
</evidence>
<keyword evidence="5 15" id="KW-0479">Metal-binding</keyword>
<protein>
    <recommendedName>
        <fullName evidence="15">Adenylate cyclase type 6</fullName>
        <ecNumber evidence="15">4.6.1.1</ecNumber>
    </recommendedName>
</protein>
<feature type="binding site" evidence="17">
    <location>
        <position position="386"/>
    </location>
    <ligand>
        <name>Mg(2+)</name>
        <dbReference type="ChEBI" id="CHEBI:18420"/>
        <label>2</label>
        <note>catalytic</note>
    </ligand>
</feature>
<feature type="binding site" evidence="16">
    <location>
        <begin position="428"/>
        <end position="430"/>
    </location>
    <ligand>
        <name>ATP</name>
        <dbReference type="ChEBI" id="CHEBI:30616"/>
    </ligand>
</feature>
<evidence type="ECO:0000313" key="22">
    <source>
        <dbReference type="Ensembl" id="ENSTRUP00000080072.1"/>
    </source>
</evidence>
<dbReference type="Pfam" id="PF00211">
    <property type="entry name" value="Guanylate_cyc"/>
    <property type="match status" value="2"/>
</dbReference>
<evidence type="ECO:0000256" key="5">
    <source>
        <dbReference type="ARBA" id="ARBA00022723"/>
    </source>
</evidence>
<feature type="binding site" evidence="16">
    <location>
        <begin position="386"/>
        <end position="391"/>
    </location>
    <ligand>
        <name>ATP</name>
        <dbReference type="ChEBI" id="CHEBI:30616"/>
    </ligand>
</feature>
<feature type="transmembrane region" description="Helical" evidence="20">
    <location>
        <begin position="672"/>
        <end position="693"/>
    </location>
</feature>
<dbReference type="Ensembl" id="ENSTRUT00000086709.1">
    <property type="protein sequence ID" value="ENSTRUP00000080072.1"/>
    <property type="gene ID" value="ENSTRUG00000000813.3"/>
</dbReference>
<dbReference type="InterPro" id="IPR018297">
    <property type="entry name" value="A/G_cyclase_CS"/>
</dbReference>
<dbReference type="Gene3D" id="3.30.70.1230">
    <property type="entry name" value="Nucleotide cyclase"/>
    <property type="match status" value="2"/>
</dbReference>
<gene>
    <name evidence="22" type="primary">adcy6a</name>
</gene>
<dbReference type="SUPFAM" id="SSF55073">
    <property type="entry name" value="Nucleotide cyclase"/>
    <property type="match status" value="2"/>
</dbReference>
<evidence type="ECO:0000256" key="6">
    <source>
        <dbReference type="ARBA" id="ARBA00022737"/>
    </source>
</evidence>
<dbReference type="GO" id="GO:0035556">
    <property type="term" value="P:intracellular signal transduction"/>
    <property type="evidence" value="ECO:0007669"/>
    <property type="project" value="InterPro"/>
</dbReference>
<dbReference type="EC" id="4.6.1.1" evidence="15"/>
<evidence type="ECO:0000256" key="8">
    <source>
        <dbReference type="ARBA" id="ARBA00022840"/>
    </source>
</evidence>
<dbReference type="InterPro" id="IPR032628">
    <property type="entry name" value="AC_N"/>
</dbReference>
<keyword evidence="17" id="KW-0464">Manganese</keyword>
<dbReference type="InterPro" id="IPR029787">
    <property type="entry name" value="Nucleotide_cyclase"/>
</dbReference>
<dbReference type="CDD" id="cd07556">
    <property type="entry name" value="Nucleotidyl_cyc_III"/>
    <property type="match status" value="1"/>
</dbReference>
<sequence length="1145" mass="129007">MSWFSGFLVARVDDRKTAWGERNGKKRKGGSSLCNPRYMSCLRDPDAMEPPSGAPLHQHHQDHYGKRGGALGEGVGLKSVDLGFEDGDLKGRKGGCNGGSGDMGDEGPNGAAGVVTAADCWLRVVQVFQSKKFQSRKLERLYQRYFFRLNQSSLTMLMGVLVIVCGIMLTFHCVHAAPHVAYSSALSVAMALFMALMVVCNRNGFHQDYMWMVSYLVIGVLVSVQVFGVLMVAPRSASEGIWWSVFFIYIIYTLLPVRMRAAVLSGAVLSVIHVVTTWQINQEDEFLWKQVSANVLIFLCTNIIGICTHYPAEVSQRQAFQETRGYIQARLHLQRENQQQERLLLSVLPRHVAMEMKADINAKKEDMMFHKIYIQKHDNVSILFADIEGFTSLASQCTAQELVMTLNELFARFDKLASENHCLRIKILGDCYYCVSGLPEPRADHAHCCVEMGVDMIEAISLVREVTGVNVNMRVGIHSGRVHCGVLGLRKWQFDVWSNDVTLANHMEAGGKAGRIHITKATLEYLNGDYEVEPGFGGERNAYLKENSIETFLVLGCSQKRKEEKAMMAKMQRTRANSNEGLIPRWVPDRSFSRTKDSKVFRQMGIDETSSKDNRCVQEAMNPEDEVDEFLGRAIDARSIDQLRKDHVKKFLLTFQTSSLEKKYSKKVDDRFGGYVACTLLVFCFISFIQIVIFPHTPVMLGIYISIFVILANILFICAIYSCIKLFPAAMQTVSKKIVQSRTNSTLVGVFSIILVFISAFVNMVSDGHTETERQRHLVAPNVTFACVSLLWLTLPLSRPCQYFSYSVLLTLLACSVFLQISSIGKLALMVLIQFSFLLLVEWPQVALLDNADLFVTSNAIPFVVTKVSLRVMTPVILTVFVLALYLHAQQVESTARLDFLWKLQATEEKEEMEELQAYNRRLLHNILPKDVAAHFLARERRNDELYYQSCECVAVMFASISNFSEFYVELEANNEGVECLRLLNEIIADFDEIISEEKFRQLEKIKTIGSTYMAASGLNDSTYDKEGRSHITALADYAMRLREQMKYINEHSFNNFQMKIGLNIGPVVAGVIGARKPQYDIWGNTVNVASRMDSTGVPDRIQVTTDLYQVLANKGYILECRGVVKVKGKGEMTTYFLNDGPPNS</sequence>
<dbReference type="GO" id="GO:0005886">
    <property type="term" value="C:plasma membrane"/>
    <property type="evidence" value="ECO:0007669"/>
    <property type="project" value="InterPro"/>
</dbReference>
<feature type="domain" description="Guanylate cyclase" evidence="21">
    <location>
        <begin position="955"/>
        <end position="1094"/>
    </location>
</feature>
<dbReference type="InterPro" id="IPR009398">
    <property type="entry name" value="Adcy_conserved_dom"/>
</dbReference>
<evidence type="ECO:0000256" key="16">
    <source>
        <dbReference type="PIRSR" id="PIRSR039050-50"/>
    </source>
</evidence>
<evidence type="ECO:0000256" key="20">
    <source>
        <dbReference type="SAM" id="Phobius"/>
    </source>
</evidence>
<comment type="cofactor">
    <cofactor evidence="17">
        <name>Mg(2+)</name>
        <dbReference type="ChEBI" id="CHEBI:18420"/>
    </cofactor>
    <cofactor evidence="17">
        <name>Mn(2+)</name>
        <dbReference type="ChEBI" id="CHEBI:29035"/>
    </cofactor>
    <text evidence="17">Binds 2 magnesium ions per subunit. Is also active with manganese (in vitro).</text>
</comment>
<feature type="binding site" evidence="17">
    <location>
        <position position="386"/>
    </location>
    <ligand>
        <name>Mg(2+)</name>
        <dbReference type="ChEBI" id="CHEBI:18420"/>
        <label>1</label>
        <note>catalytic</note>
    </ligand>
</feature>
<dbReference type="GO" id="GO:0004016">
    <property type="term" value="F:adenylate cyclase activity"/>
    <property type="evidence" value="ECO:0007669"/>
    <property type="project" value="UniProtKB-EC"/>
</dbReference>
<feature type="binding site" evidence="16">
    <location>
        <begin position="1081"/>
        <end position="1083"/>
    </location>
    <ligand>
        <name>ATP</name>
        <dbReference type="ChEBI" id="CHEBI:30616"/>
    </ligand>
</feature>
<evidence type="ECO:0000256" key="4">
    <source>
        <dbReference type="ARBA" id="ARBA00022692"/>
    </source>
</evidence>
<dbReference type="SUPFAM" id="SSF81665">
    <property type="entry name" value="Calcium ATPase, transmembrane domain M"/>
    <property type="match status" value="1"/>
</dbReference>
<dbReference type="InterPro" id="IPR030672">
    <property type="entry name" value="Adcy"/>
</dbReference>
<keyword evidence="13" id="KW-0325">Glycoprotein</keyword>
<dbReference type="PROSITE" id="PS00452">
    <property type="entry name" value="GUANYLATE_CYCLASE_1"/>
    <property type="match status" value="2"/>
</dbReference>
<keyword evidence="10 20" id="KW-1133">Transmembrane helix</keyword>
<feature type="transmembrane region" description="Helical" evidence="20">
    <location>
        <begin position="745"/>
        <end position="766"/>
    </location>
</feature>
<feature type="transmembrane region" description="Helical" evidence="20">
    <location>
        <begin position="699"/>
        <end position="724"/>
    </location>
</feature>
<dbReference type="PROSITE" id="PS50125">
    <property type="entry name" value="GUANYLATE_CYCLASE_2"/>
    <property type="match status" value="2"/>
</dbReference>
<dbReference type="PIRSF" id="PIRSF039050">
    <property type="entry name" value="Ade_cyc"/>
    <property type="match status" value="1"/>
</dbReference>
<keyword evidence="23" id="KW-1185">Reference proteome</keyword>
<feature type="transmembrane region" description="Helical" evidence="20">
    <location>
        <begin position="827"/>
        <end position="849"/>
    </location>
</feature>
<reference evidence="22" key="2">
    <citation type="submission" date="2025-08" db="UniProtKB">
        <authorList>
            <consortium name="Ensembl"/>
        </authorList>
    </citation>
    <scope>IDENTIFICATION</scope>
</reference>
<dbReference type="GO" id="GO:0005524">
    <property type="term" value="F:ATP binding"/>
    <property type="evidence" value="ECO:0007669"/>
    <property type="project" value="UniProtKB-UniRule"/>
</dbReference>
<feature type="region of interest" description="Disordered" evidence="19">
    <location>
        <begin position="48"/>
        <end position="67"/>
    </location>
</feature>
<dbReference type="CDD" id="cd07302">
    <property type="entry name" value="CHD"/>
    <property type="match status" value="1"/>
</dbReference>
<reference evidence="22" key="3">
    <citation type="submission" date="2025-09" db="UniProtKB">
        <authorList>
            <consortium name="Ensembl"/>
        </authorList>
    </citation>
    <scope>IDENTIFICATION</scope>
</reference>
<keyword evidence="4 20" id="KW-0812">Transmembrane</keyword>
<keyword evidence="11 15" id="KW-0115">cAMP biosynthesis</keyword>
<organism evidence="22 23">
    <name type="scientific">Takifugu rubripes</name>
    <name type="common">Japanese pufferfish</name>
    <name type="synonym">Fugu rubripes</name>
    <dbReference type="NCBI Taxonomy" id="31033"/>
    <lineage>
        <taxon>Eukaryota</taxon>
        <taxon>Metazoa</taxon>
        <taxon>Chordata</taxon>
        <taxon>Craniata</taxon>
        <taxon>Vertebrata</taxon>
        <taxon>Euteleostomi</taxon>
        <taxon>Actinopterygii</taxon>
        <taxon>Neopterygii</taxon>
        <taxon>Teleostei</taxon>
        <taxon>Neoteleostei</taxon>
        <taxon>Acanthomorphata</taxon>
        <taxon>Eupercaria</taxon>
        <taxon>Tetraodontiformes</taxon>
        <taxon>Tetradontoidea</taxon>
        <taxon>Tetraodontidae</taxon>
        <taxon>Takifugu</taxon>
    </lineage>
</organism>
<comment type="subcellular location">
    <subcellularLocation>
        <location evidence="3">Membrane</location>
        <topology evidence="3">Multi-pass membrane protein</topology>
    </subcellularLocation>
</comment>
<feature type="binding site" evidence="16">
    <location>
        <begin position="1088"/>
        <end position="1092"/>
    </location>
    <ligand>
        <name>ATP</name>
        <dbReference type="ChEBI" id="CHEBI:30616"/>
    </ligand>
</feature>
<keyword evidence="6" id="KW-0677">Repeat</keyword>
<feature type="binding site" evidence="17">
    <location>
        <position position="430"/>
    </location>
    <ligand>
        <name>Mg(2+)</name>
        <dbReference type="ChEBI" id="CHEBI:18420"/>
        <label>2</label>
        <note>catalytic</note>
    </ligand>
</feature>
<feature type="transmembrane region" description="Helical" evidence="20">
    <location>
        <begin position="778"/>
        <end position="796"/>
    </location>
</feature>
<dbReference type="FunFam" id="3.30.70.1230:FF:000001">
    <property type="entry name" value="Adenylate cyclase"/>
    <property type="match status" value="1"/>
</dbReference>
<dbReference type="InterPro" id="IPR023298">
    <property type="entry name" value="ATPase_P-typ_TM_dom_sf"/>
</dbReference>
<evidence type="ECO:0000256" key="10">
    <source>
        <dbReference type="ARBA" id="ARBA00022989"/>
    </source>
</evidence>
<feature type="binding site" evidence="16">
    <location>
        <position position="1007"/>
    </location>
    <ligand>
        <name>ATP</name>
        <dbReference type="ChEBI" id="CHEBI:30616"/>
    </ligand>
</feature>
<reference evidence="22 23" key="1">
    <citation type="journal article" date="2011" name="Genome Biol. Evol.">
        <title>Integration of the genetic map and genome assembly of fugu facilitates insights into distinct features of genome evolution in teleosts and mammals.</title>
        <authorList>
            <person name="Kai W."/>
            <person name="Kikuchi K."/>
            <person name="Tohari S."/>
            <person name="Chew A.K."/>
            <person name="Tay A."/>
            <person name="Fujiwara A."/>
            <person name="Hosoya S."/>
            <person name="Suetake H."/>
            <person name="Naruse K."/>
            <person name="Brenner S."/>
            <person name="Suzuki Y."/>
            <person name="Venkatesh B."/>
        </authorList>
    </citation>
    <scope>NUCLEOTIDE SEQUENCE [LARGE SCALE GENOMIC DNA]</scope>
</reference>
<feature type="transmembrane region" description="Helical" evidence="20">
    <location>
        <begin position="180"/>
        <end position="200"/>
    </location>
</feature>
<feature type="transmembrane region" description="Helical" evidence="20">
    <location>
        <begin position="292"/>
        <end position="312"/>
    </location>
</feature>
<evidence type="ECO:0000256" key="14">
    <source>
        <dbReference type="ARBA" id="ARBA00023239"/>
    </source>
</evidence>
<comment type="similarity">
    <text evidence="15 18">Belongs to the adenylyl cyclase class-4/guanylyl cyclase family.</text>
</comment>